<keyword evidence="1" id="KW-0812">Transmembrane</keyword>
<feature type="transmembrane region" description="Helical" evidence="1">
    <location>
        <begin position="7"/>
        <end position="27"/>
    </location>
</feature>
<dbReference type="EMBL" id="HBGL01001418">
    <property type="protein sequence ID" value="CAD9287241.1"/>
    <property type="molecule type" value="Transcribed_RNA"/>
</dbReference>
<sequence>MVLIQSILTPVMLLLLGVAFVILGIVANNAATVTDDGTSERVLSSFLATFIDYEPLVAVSNSSDTAFCTVEEHKTWLYNMTNYDDLRVAGATGAPEYHECMFIVERKKCYFSMELGVANKGGFDVLTQEPGFVTATIPDEEEVAALSVDAQQYYSEWELSSSTCPDDANMTLLNLQYVRYVGRYNILEAGIPTTEPSRYTLDSNDMTEESILWNLFVYVWSSTYASEADLQTALDDAGVSIPAEHFMWLVNGSSPTRPALLYDHYYYYYWYGGFVPSNLSLAFGVNFQSYLVGNGPFEPIPFFLDLVDQLSSSNASTVSFATDFLANSYSLSPAEATEVAGFLSTFLDGPVFDAALALVEAGSGPTMERTFWEVFQTGNDPLIEALGYFVVDYAYRGVFSADTFSPHMVTFMPNNPVVDRGAAVSTTLFGLRYRDLLPREWVEFYTQDYIDNSTVTTADDGHYRLYGPTYGMSDEYFSFSNNSFSTHLAPNGLTDNDGIAYPRTVAYGKEKSLVAFSLFQDLIYPILLKHEEDVDVDGLELARFTADWDAILDEYAEFPYSHMLPFSKYNRVGAEEYWAARGNDAPVLKDIVIDNIDEVEGKSWDVYFDPVSGLATGFDWYPTTVVHVNDFTLFPNHNLPAGWYIYGGSESPWTDKGRYAQGRCGSVFLSIAFNNLATCELYSGVQQASDAALASYVTTIVFGAILIVAALALLGLSFAG</sequence>
<name>A0A7S1V4B1_9EUKA</name>
<reference evidence="2" key="1">
    <citation type="submission" date="2021-01" db="EMBL/GenBank/DDBJ databases">
        <authorList>
            <person name="Corre E."/>
            <person name="Pelletier E."/>
            <person name="Niang G."/>
            <person name="Scheremetjew M."/>
            <person name="Finn R."/>
            <person name="Kale V."/>
            <person name="Holt S."/>
            <person name="Cochrane G."/>
            <person name="Meng A."/>
            <person name="Brown T."/>
            <person name="Cohen L."/>
        </authorList>
    </citation>
    <scope>NUCLEOTIDE SEQUENCE</scope>
    <source>
        <strain evidence="2">ATCC 50979</strain>
    </source>
</reference>
<keyword evidence="1" id="KW-1133">Transmembrane helix</keyword>
<keyword evidence="1" id="KW-0472">Membrane</keyword>
<organism evidence="2">
    <name type="scientific">Sexangularia sp. CB-2014</name>
    <dbReference type="NCBI Taxonomy" id="1486929"/>
    <lineage>
        <taxon>Eukaryota</taxon>
        <taxon>Amoebozoa</taxon>
        <taxon>Tubulinea</taxon>
        <taxon>Elardia</taxon>
        <taxon>Arcellinida</taxon>
        <taxon>Arcellinida incertae sedis</taxon>
        <taxon>Sexangularia</taxon>
    </lineage>
</organism>
<evidence type="ECO:0000313" key="2">
    <source>
        <dbReference type="EMBL" id="CAD9287241.1"/>
    </source>
</evidence>
<dbReference type="AlphaFoldDB" id="A0A7S1V4B1"/>
<feature type="transmembrane region" description="Helical" evidence="1">
    <location>
        <begin position="693"/>
        <end position="719"/>
    </location>
</feature>
<gene>
    <name evidence="2" type="ORF">SSP0437_LOCUS1074</name>
</gene>
<protein>
    <submittedName>
        <fullName evidence="2">Uncharacterized protein</fullName>
    </submittedName>
</protein>
<accession>A0A7S1V4B1</accession>
<evidence type="ECO:0000256" key="1">
    <source>
        <dbReference type="SAM" id="Phobius"/>
    </source>
</evidence>
<proteinExistence type="predicted"/>